<feature type="region of interest" description="Disordered" evidence="1">
    <location>
        <begin position="1"/>
        <end position="28"/>
    </location>
</feature>
<evidence type="ECO:0000313" key="3">
    <source>
        <dbReference type="Proteomes" id="UP000271889"/>
    </source>
</evidence>
<reference evidence="2 3" key="1">
    <citation type="submission" date="2018-11" db="EMBL/GenBank/DDBJ databases">
        <authorList>
            <consortium name="Pathogen Informatics"/>
        </authorList>
    </citation>
    <scope>NUCLEOTIDE SEQUENCE [LARGE SCALE GENOMIC DNA]</scope>
</reference>
<dbReference type="EMBL" id="UYRV01026794">
    <property type="protein sequence ID" value="VDK79906.1"/>
    <property type="molecule type" value="Genomic_DNA"/>
</dbReference>
<proteinExistence type="predicted"/>
<gene>
    <name evidence="2" type="ORF">CGOC_LOCUS7629</name>
</gene>
<sequence>MTAEGGGHSDGRQQRRTMESRQHASPMENMLRVMQEQKRLQQEQMRLQQDGMKALLEAIARAQSAGTVRAVPH</sequence>
<evidence type="ECO:0000313" key="2">
    <source>
        <dbReference type="EMBL" id="VDK79906.1"/>
    </source>
</evidence>
<feature type="compositionally biased region" description="Basic and acidic residues" evidence="1">
    <location>
        <begin position="7"/>
        <end position="22"/>
    </location>
</feature>
<dbReference type="Proteomes" id="UP000271889">
    <property type="component" value="Unassembled WGS sequence"/>
</dbReference>
<evidence type="ECO:0000256" key="1">
    <source>
        <dbReference type="SAM" id="MobiDB-lite"/>
    </source>
</evidence>
<dbReference type="AlphaFoldDB" id="A0A3P6SXD5"/>
<protein>
    <submittedName>
        <fullName evidence="2">Uncharacterized protein</fullName>
    </submittedName>
</protein>
<accession>A0A3P6SXD5</accession>
<name>A0A3P6SXD5_CYLGO</name>
<keyword evidence="3" id="KW-1185">Reference proteome</keyword>
<organism evidence="2 3">
    <name type="scientific">Cylicostephanus goldi</name>
    <name type="common">Nematode worm</name>
    <dbReference type="NCBI Taxonomy" id="71465"/>
    <lineage>
        <taxon>Eukaryota</taxon>
        <taxon>Metazoa</taxon>
        <taxon>Ecdysozoa</taxon>
        <taxon>Nematoda</taxon>
        <taxon>Chromadorea</taxon>
        <taxon>Rhabditida</taxon>
        <taxon>Rhabditina</taxon>
        <taxon>Rhabditomorpha</taxon>
        <taxon>Strongyloidea</taxon>
        <taxon>Strongylidae</taxon>
        <taxon>Cylicostephanus</taxon>
    </lineage>
</organism>